<feature type="active site" description="Nucleophile" evidence="2">
    <location>
        <position position="15"/>
    </location>
</feature>
<dbReference type="PIRSF" id="PIRSF006386">
    <property type="entry name" value="HCCAis_GSTk"/>
    <property type="match status" value="1"/>
</dbReference>
<name>A0A840MZ37_9BRAD</name>
<reference evidence="4 5" key="1">
    <citation type="submission" date="2020-08" db="EMBL/GenBank/DDBJ databases">
        <title>Genomic Encyclopedia of Type Strains, Phase IV (KMG-IV): sequencing the most valuable type-strain genomes for metagenomic binning, comparative biology and taxonomic classification.</title>
        <authorList>
            <person name="Goeker M."/>
        </authorList>
    </citation>
    <scope>NUCLEOTIDE SEQUENCE [LARGE SCALE GENOMIC DNA]</scope>
    <source>
        <strain evidence="4 5">DSM 17498</strain>
    </source>
</reference>
<sequence length="212" mass="24083">MASPLKVEFQFDFGSPNAYLAEYAIPGIEKRTGVKFDYVPVLLGGIYKATNNMSPFDSLRGIKNKPEYNALETQRFIRRHNITKFKQNPFFPVNTLMLMRGAVAAQFENVFEPYFRAAYHHMWEEPKKMDDVETFRQAFISSGIDIDKLIARAQQDDVKKKLIDVTTDAVNRGAFGSPTFFVGTEMFFGKDQLRNVEDSIVEQLGAAKAKSA</sequence>
<dbReference type="Gene3D" id="3.40.30.10">
    <property type="entry name" value="Glutaredoxin"/>
    <property type="match status" value="1"/>
</dbReference>
<feature type="domain" description="DSBA-like thioredoxin" evidence="3">
    <location>
        <begin position="7"/>
        <end position="200"/>
    </location>
</feature>
<dbReference type="GO" id="GO:0004364">
    <property type="term" value="F:glutathione transferase activity"/>
    <property type="evidence" value="ECO:0007669"/>
    <property type="project" value="TreeGrafter"/>
</dbReference>
<dbReference type="Pfam" id="PF01323">
    <property type="entry name" value="DSBA"/>
    <property type="match status" value="1"/>
</dbReference>
<keyword evidence="1 4" id="KW-0413">Isomerase</keyword>
<proteinExistence type="inferred from homology"/>
<dbReference type="InterPro" id="IPR044087">
    <property type="entry name" value="NahD-like"/>
</dbReference>
<dbReference type="EMBL" id="JACHIJ010000002">
    <property type="protein sequence ID" value="MBB5051467.1"/>
    <property type="molecule type" value="Genomic_DNA"/>
</dbReference>
<evidence type="ECO:0000313" key="4">
    <source>
        <dbReference type="EMBL" id="MBB5051467.1"/>
    </source>
</evidence>
<dbReference type="SUPFAM" id="SSF52833">
    <property type="entry name" value="Thioredoxin-like"/>
    <property type="match status" value="1"/>
</dbReference>
<dbReference type="InterPro" id="IPR014440">
    <property type="entry name" value="HCCAis_GSTk"/>
</dbReference>
<evidence type="ECO:0000259" key="3">
    <source>
        <dbReference type="Pfam" id="PF01323"/>
    </source>
</evidence>
<evidence type="ECO:0000256" key="2">
    <source>
        <dbReference type="PIRSR" id="PIRSR006386-1"/>
    </source>
</evidence>
<accession>A0A840MZ37</accession>
<gene>
    <name evidence="4" type="ORF">HNQ36_001421</name>
</gene>
<dbReference type="GO" id="GO:0018845">
    <property type="term" value="F:2-hydroxychromene-2-carboxylate isomerase activity"/>
    <property type="evidence" value="ECO:0007669"/>
    <property type="project" value="UniProtKB-UniRule"/>
</dbReference>
<protein>
    <recommendedName>
        <fullName evidence="1">2-hydroxychromene-2-carboxylate isomerase</fullName>
        <ecNumber evidence="1">5.99.1.4</ecNumber>
    </recommendedName>
</protein>
<comment type="catalytic activity">
    <reaction evidence="1">
        <text>2-hydroxychromene-2-carboxylate = (3E)-4-(2-hydroxyphenyl)-2-oxobut-3-enoate</text>
        <dbReference type="Rhea" id="RHEA:27401"/>
        <dbReference type="ChEBI" id="CHEBI:59350"/>
        <dbReference type="ChEBI" id="CHEBI:59353"/>
        <dbReference type="EC" id="5.99.1.4"/>
    </reaction>
</comment>
<evidence type="ECO:0000256" key="1">
    <source>
        <dbReference type="PIRNR" id="PIRNR006386"/>
    </source>
</evidence>
<organism evidence="4 5">
    <name type="scientific">Afipia massiliensis</name>
    <dbReference type="NCBI Taxonomy" id="211460"/>
    <lineage>
        <taxon>Bacteria</taxon>
        <taxon>Pseudomonadati</taxon>
        <taxon>Pseudomonadota</taxon>
        <taxon>Alphaproteobacteria</taxon>
        <taxon>Hyphomicrobiales</taxon>
        <taxon>Nitrobacteraceae</taxon>
        <taxon>Afipia</taxon>
    </lineage>
</organism>
<dbReference type="RefSeq" id="WP_184083378.1">
    <property type="nucleotide sequence ID" value="NZ_JACHIJ010000002.1"/>
</dbReference>
<dbReference type="GO" id="GO:0006749">
    <property type="term" value="P:glutathione metabolic process"/>
    <property type="evidence" value="ECO:0007669"/>
    <property type="project" value="TreeGrafter"/>
</dbReference>
<dbReference type="PANTHER" id="PTHR42943:SF2">
    <property type="entry name" value="GLUTATHIONE S-TRANSFERASE KAPPA 1"/>
    <property type="match status" value="1"/>
</dbReference>
<dbReference type="AlphaFoldDB" id="A0A840MZ37"/>
<comment type="similarity">
    <text evidence="1">Belongs to the GST superfamily. NadH family.</text>
</comment>
<dbReference type="EC" id="5.99.1.4" evidence="1"/>
<dbReference type="InterPro" id="IPR001853">
    <property type="entry name" value="DSBA-like_thioredoxin_dom"/>
</dbReference>
<dbReference type="GO" id="GO:0004602">
    <property type="term" value="F:glutathione peroxidase activity"/>
    <property type="evidence" value="ECO:0007669"/>
    <property type="project" value="TreeGrafter"/>
</dbReference>
<comment type="caution">
    <text evidence="4">The sequence shown here is derived from an EMBL/GenBank/DDBJ whole genome shotgun (WGS) entry which is preliminary data.</text>
</comment>
<dbReference type="PANTHER" id="PTHR42943">
    <property type="entry name" value="GLUTATHIONE S-TRANSFERASE KAPPA"/>
    <property type="match status" value="1"/>
</dbReference>
<dbReference type="InterPro" id="IPR051924">
    <property type="entry name" value="GST_Kappa/NadH"/>
</dbReference>
<dbReference type="Proteomes" id="UP000521227">
    <property type="component" value="Unassembled WGS sequence"/>
</dbReference>
<evidence type="ECO:0000313" key="5">
    <source>
        <dbReference type="Proteomes" id="UP000521227"/>
    </source>
</evidence>
<dbReference type="CDD" id="cd03022">
    <property type="entry name" value="DsbA_HCCA_Iso"/>
    <property type="match status" value="1"/>
</dbReference>
<dbReference type="GO" id="GO:1901170">
    <property type="term" value="P:naphthalene catabolic process"/>
    <property type="evidence" value="ECO:0007669"/>
    <property type="project" value="InterPro"/>
</dbReference>
<dbReference type="InterPro" id="IPR036249">
    <property type="entry name" value="Thioredoxin-like_sf"/>
</dbReference>